<dbReference type="AlphaFoldDB" id="A0A8H3DHX9"/>
<organism evidence="3 4">
    <name type="scientific">Rhizoctonia solani</name>
    <dbReference type="NCBI Taxonomy" id="456999"/>
    <lineage>
        <taxon>Eukaryota</taxon>
        <taxon>Fungi</taxon>
        <taxon>Dikarya</taxon>
        <taxon>Basidiomycota</taxon>
        <taxon>Agaricomycotina</taxon>
        <taxon>Agaricomycetes</taxon>
        <taxon>Cantharellales</taxon>
        <taxon>Ceratobasidiaceae</taxon>
        <taxon>Rhizoctonia</taxon>
    </lineage>
</organism>
<evidence type="ECO:0000313" key="4">
    <source>
        <dbReference type="Proteomes" id="UP000663853"/>
    </source>
</evidence>
<dbReference type="PROSITE" id="PS00108">
    <property type="entry name" value="PROTEIN_KINASE_ST"/>
    <property type="match status" value="1"/>
</dbReference>
<dbReference type="GO" id="GO:0005524">
    <property type="term" value="F:ATP binding"/>
    <property type="evidence" value="ECO:0007669"/>
    <property type="project" value="InterPro"/>
</dbReference>
<name>A0A8H3DHX9_9AGAM</name>
<dbReference type="GO" id="GO:0004674">
    <property type="term" value="F:protein serine/threonine kinase activity"/>
    <property type="evidence" value="ECO:0007669"/>
    <property type="project" value="TreeGrafter"/>
</dbReference>
<dbReference type="PANTHER" id="PTHR44329">
    <property type="entry name" value="SERINE/THREONINE-PROTEIN KINASE TNNI3K-RELATED"/>
    <property type="match status" value="1"/>
</dbReference>
<gene>
    <name evidence="3" type="ORF">RDB_LOCUS169181</name>
</gene>
<dbReference type="InterPro" id="IPR000719">
    <property type="entry name" value="Prot_kinase_dom"/>
</dbReference>
<dbReference type="Pfam" id="PF07714">
    <property type="entry name" value="PK_Tyr_Ser-Thr"/>
    <property type="match status" value="1"/>
</dbReference>
<evidence type="ECO:0000256" key="1">
    <source>
        <dbReference type="SAM" id="SignalP"/>
    </source>
</evidence>
<proteinExistence type="predicted"/>
<dbReference type="Gene3D" id="1.10.510.10">
    <property type="entry name" value="Transferase(Phosphotransferase) domain 1"/>
    <property type="match status" value="1"/>
</dbReference>
<dbReference type="InterPro" id="IPR011009">
    <property type="entry name" value="Kinase-like_dom_sf"/>
</dbReference>
<accession>A0A8H3DHX9</accession>
<feature type="chain" id="PRO_5034884210" description="Protein kinase domain-containing protein" evidence="1">
    <location>
        <begin position="20"/>
        <end position="467"/>
    </location>
</feature>
<evidence type="ECO:0000259" key="2">
    <source>
        <dbReference type="PROSITE" id="PS50011"/>
    </source>
</evidence>
<dbReference type="InterPro" id="IPR008271">
    <property type="entry name" value="Ser/Thr_kinase_AS"/>
</dbReference>
<protein>
    <recommendedName>
        <fullName evidence="2">Protein kinase domain-containing protein</fullName>
    </recommendedName>
</protein>
<dbReference type="PANTHER" id="PTHR44329:SF214">
    <property type="entry name" value="PROTEIN KINASE DOMAIN-CONTAINING PROTEIN"/>
    <property type="match status" value="1"/>
</dbReference>
<dbReference type="EMBL" id="CAJMXA010004021">
    <property type="protein sequence ID" value="CAE6531722.1"/>
    <property type="molecule type" value="Genomic_DNA"/>
</dbReference>
<keyword evidence="1" id="KW-0732">Signal</keyword>
<feature type="signal peptide" evidence="1">
    <location>
        <begin position="1"/>
        <end position="19"/>
    </location>
</feature>
<dbReference type="PROSITE" id="PS50011">
    <property type="entry name" value="PROTEIN_KINASE_DOM"/>
    <property type="match status" value="1"/>
</dbReference>
<comment type="caution">
    <text evidence="3">The sequence shown here is derived from an EMBL/GenBank/DDBJ whole genome shotgun (WGS) entry which is preliminary data.</text>
</comment>
<dbReference type="SUPFAM" id="SSF56112">
    <property type="entry name" value="Protein kinase-like (PK-like)"/>
    <property type="match status" value="1"/>
</dbReference>
<feature type="domain" description="Protein kinase" evidence="2">
    <location>
        <begin position="194"/>
        <end position="458"/>
    </location>
</feature>
<dbReference type="Proteomes" id="UP000663853">
    <property type="component" value="Unassembled WGS sequence"/>
</dbReference>
<evidence type="ECO:0000313" key="3">
    <source>
        <dbReference type="EMBL" id="CAE6531722.1"/>
    </source>
</evidence>
<reference evidence="3" key="1">
    <citation type="submission" date="2021-01" db="EMBL/GenBank/DDBJ databases">
        <authorList>
            <person name="Kaushik A."/>
        </authorList>
    </citation>
    <scope>NUCLEOTIDE SEQUENCE</scope>
    <source>
        <strain evidence="3">AG6-10EEA</strain>
    </source>
</reference>
<sequence>MSALVELELLGTLAWAAIGIDVAIAPSPQCLGSNRRLVEVTRDGDGYVVIDLTECEDGQAIRERIFAKFLIPNGLYSNFAIYPTELGGIPIGDRLSDSQLLLYHRFAGEVPLRFFVRHVGLKQPLDNVRGYPRQEDINRVPNGLGNREVWKHDTGINTNNTPITIHSGMPIAEILTHLHDHGCHNLTGQLGQYEISDYPMSVGGFGEIYLAKLRCGSRVGLKCIRLVIDSTDDGRNKLKRAAHELYVWSKCRHPNILRLIGVTEHRGQIAMVSPWMKNGDLSGFLARKPKPEMNRCLLCTQIADGVAYLHRMGIVHGDLKGANILVSDDSTPKIIDFGGAGLKKYTLQFSTSTSRSGLSIRWTAPEIIEDKTGNTAEADVYSLAMTILEVMTGEPPYASIRNDAAVIRRVVMSSHPDRPEECIPTRSAHGNTLWNLLTRCGVYNPLERPEAVMVHDVMKSITPEGLR</sequence>
<dbReference type="SMART" id="SM00220">
    <property type="entry name" value="S_TKc"/>
    <property type="match status" value="1"/>
</dbReference>
<dbReference type="InterPro" id="IPR051681">
    <property type="entry name" value="Ser/Thr_Kinases-Pseudokinases"/>
</dbReference>
<dbReference type="InterPro" id="IPR001245">
    <property type="entry name" value="Ser-Thr/Tyr_kinase_cat_dom"/>
</dbReference>